<dbReference type="AlphaFoldDB" id="A0AAV5S2E4"/>
<organism evidence="2 3">
    <name type="scientific">Maudiozyma humilis</name>
    <name type="common">Sour dough yeast</name>
    <name type="synonym">Kazachstania humilis</name>
    <dbReference type="NCBI Taxonomy" id="51915"/>
    <lineage>
        <taxon>Eukaryota</taxon>
        <taxon>Fungi</taxon>
        <taxon>Dikarya</taxon>
        <taxon>Ascomycota</taxon>
        <taxon>Saccharomycotina</taxon>
        <taxon>Saccharomycetes</taxon>
        <taxon>Saccharomycetales</taxon>
        <taxon>Saccharomycetaceae</taxon>
        <taxon>Maudiozyma</taxon>
    </lineage>
</organism>
<dbReference type="InterPro" id="IPR007315">
    <property type="entry name" value="PIG-V/Gpi18"/>
</dbReference>
<evidence type="ECO:0000313" key="3">
    <source>
        <dbReference type="Proteomes" id="UP001377567"/>
    </source>
</evidence>
<evidence type="ECO:0000313" key="2">
    <source>
        <dbReference type="EMBL" id="GMM58044.1"/>
    </source>
</evidence>
<protein>
    <submittedName>
        <fullName evidence="2">Uncharacterized protein</fullName>
    </submittedName>
</protein>
<name>A0AAV5S2E4_MAUHU</name>
<dbReference type="EMBL" id="BTGD01000018">
    <property type="protein sequence ID" value="GMM58044.1"/>
    <property type="molecule type" value="Genomic_DNA"/>
</dbReference>
<dbReference type="Proteomes" id="UP001377567">
    <property type="component" value="Unassembled WGS sequence"/>
</dbReference>
<comment type="caution">
    <text evidence="2">The sequence shown here is derived from an EMBL/GenBank/DDBJ whole genome shotgun (WGS) entry which is preliminary data.</text>
</comment>
<evidence type="ECO:0000256" key="1">
    <source>
        <dbReference type="SAM" id="MobiDB-lite"/>
    </source>
</evidence>
<dbReference type="GO" id="GO:0016020">
    <property type="term" value="C:membrane"/>
    <property type="evidence" value="ECO:0007669"/>
    <property type="project" value="GOC"/>
</dbReference>
<gene>
    <name evidence="2" type="ORF">DAKH74_046600</name>
</gene>
<dbReference type="Pfam" id="PF04188">
    <property type="entry name" value="Mannosyl_trans2"/>
    <property type="match status" value="1"/>
</dbReference>
<dbReference type="GO" id="GO:0006506">
    <property type="term" value="P:GPI anchor biosynthetic process"/>
    <property type="evidence" value="ECO:0007669"/>
    <property type="project" value="InterPro"/>
</dbReference>
<reference evidence="2 3" key="1">
    <citation type="journal article" date="2023" name="Elife">
        <title>Identification of key yeast species and microbe-microbe interactions impacting larval growth of Drosophila in the wild.</title>
        <authorList>
            <person name="Mure A."/>
            <person name="Sugiura Y."/>
            <person name="Maeda R."/>
            <person name="Honda K."/>
            <person name="Sakurai N."/>
            <person name="Takahashi Y."/>
            <person name="Watada M."/>
            <person name="Katoh T."/>
            <person name="Gotoh A."/>
            <person name="Gotoh Y."/>
            <person name="Taniguchi I."/>
            <person name="Nakamura K."/>
            <person name="Hayashi T."/>
            <person name="Katayama T."/>
            <person name="Uemura T."/>
            <person name="Hattori Y."/>
        </authorList>
    </citation>
    <scope>NUCLEOTIDE SEQUENCE [LARGE SCALE GENOMIC DNA]</scope>
    <source>
        <strain evidence="2 3">KH-74</strain>
    </source>
</reference>
<feature type="region of interest" description="Disordered" evidence="1">
    <location>
        <begin position="1"/>
        <end position="25"/>
    </location>
</feature>
<keyword evidence="3" id="KW-1185">Reference proteome</keyword>
<dbReference type="GO" id="GO:0004376">
    <property type="term" value="F:GPI mannosyltransferase activity"/>
    <property type="evidence" value="ECO:0007669"/>
    <property type="project" value="InterPro"/>
</dbReference>
<sequence>MVEVKQRGTRGSGETGSQKGVHGFDDKQLGQEREGKWTYASLVQVTGLFEVVRLVQYILVGLIPGSGFDNSTQLLLDMYISEDAQARIFHRHILNKLLPCDSVFFIKGMMSADALPEYEHEFAF</sequence>
<proteinExistence type="predicted"/>
<accession>A0AAV5S2E4</accession>
<dbReference type="GO" id="GO:0000009">
    <property type="term" value="F:alpha-1,6-mannosyltransferase activity"/>
    <property type="evidence" value="ECO:0007669"/>
    <property type="project" value="InterPro"/>
</dbReference>